<comment type="similarity">
    <text evidence="4">Belongs to the Maf family. YhdE subfamily.</text>
</comment>
<dbReference type="InterPro" id="IPR003697">
    <property type="entry name" value="Maf-like"/>
</dbReference>
<evidence type="ECO:0000256" key="3">
    <source>
        <dbReference type="ARBA" id="ARBA00023080"/>
    </source>
</evidence>
<dbReference type="InterPro" id="IPR029001">
    <property type="entry name" value="ITPase-like_fam"/>
</dbReference>
<dbReference type="GO" id="GO:0036221">
    <property type="term" value="F:UTP diphosphatase activity"/>
    <property type="evidence" value="ECO:0007669"/>
    <property type="project" value="RHEA"/>
</dbReference>
<dbReference type="KEGG" id="hna:Hneap_1737"/>
<comment type="catalytic activity">
    <reaction evidence="4">
        <text>dTTP + H2O = dTMP + diphosphate + H(+)</text>
        <dbReference type="Rhea" id="RHEA:28534"/>
        <dbReference type="ChEBI" id="CHEBI:15377"/>
        <dbReference type="ChEBI" id="CHEBI:15378"/>
        <dbReference type="ChEBI" id="CHEBI:33019"/>
        <dbReference type="ChEBI" id="CHEBI:37568"/>
        <dbReference type="ChEBI" id="CHEBI:63528"/>
        <dbReference type="EC" id="3.6.1.9"/>
    </reaction>
</comment>
<comment type="function">
    <text evidence="4">Nucleoside triphosphate pyrophosphatase that hydrolyzes dTTP and UTP. May have a dual role in cell division arrest and in preventing the incorporation of modified nucleotides into cellular nucleic acids.</text>
</comment>
<gene>
    <name evidence="5" type="ordered locus">Hneap_1737</name>
</gene>
<comment type="catalytic activity">
    <reaction evidence="4">
        <text>UTP + H2O = UMP + diphosphate + H(+)</text>
        <dbReference type="Rhea" id="RHEA:29395"/>
        <dbReference type="ChEBI" id="CHEBI:15377"/>
        <dbReference type="ChEBI" id="CHEBI:15378"/>
        <dbReference type="ChEBI" id="CHEBI:33019"/>
        <dbReference type="ChEBI" id="CHEBI:46398"/>
        <dbReference type="ChEBI" id="CHEBI:57865"/>
        <dbReference type="EC" id="3.6.1.9"/>
    </reaction>
</comment>
<dbReference type="SUPFAM" id="SSF52972">
    <property type="entry name" value="ITPase-like"/>
    <property type="match status" value="1"/>
</dbReference>
<feature type="site" description="Important for substrate specificity" evidence="4">
    <location>
        <position position="163"/>
    </location>
</feature>
<accession>D0L1I7</accession>
<evidence type="ECO:0000256" key="1">
    <source>
        <dbReference type="ARBA" id="ARBA00001968"/>
    </source>
</evidence>
<dbReference type="PIRSF" id="PIRSF006305">
    <property type="entry name" value="Maf"/>
    <property type="match status" value="1"/>
</dbReference>
<comment type="caution">
    <text evidence="4">Lacks conserved residue(s) required for the propagation of feature annotation.</text>
</comment>
<evidence type="ECO:0000256" key="4">
    <source>
        <dbReference type="HAMAP-Rule" id="MF_00528"/>
    </source>
</evidence>
<dbReference type="EC" id="3.6.1.9" evidence="4"/>
<dbReference type="GO" id="GO:0009117">
    <property type="term" value="P:nucleotide metabolic process"/>
    <property type="evidence" value="ECO:0007669"/>
    <property type="project" value="UniProtKB-KW"/>
</dbReference>
<keyword evidence="2 4" id="KW-0378">Hydrolase</keyword>
<dbReference type="Pfam" id="PF02545">
    <property type="entry name" value="Maf"/>
    <property type="match status" value="1"/>
</dbReference>
<evidence type="ECO:0000313" key="6">
    <source>
        <dbReference type="Proteomes" id="UP000009102"/>
    </source>
</evidence>
<dbReference type="AlphaFoldDB" id="D0L1I7"/>
<evidence type="ECO:0000313" key="5">
    <source>
        <dbReference type="EMBL" id="ACX96560.1"/>
    </source>
</evidence>
<dbReference type="eggNOG" id="COG0424">
    <property type="taxonomic scope" value="Bacteria"/>
</dbReference>
<keyword evidence="4" id="KW-0963">Cytoplasm</keyword>
<reference evidence="5 6" key="1">
    <citation type="submission" date="2009-10" db="EMBL/GenBank/DDBJ databases">
        <title>Complete sequence of Halothiobacillus neapolitanus c2.</title>
        <authorList>
            <consortium name="US DOE Joint Genome Institute"/>
            <person name="Lucas S."/>
            <person name="Copeland A."/>
            <person name="Lapidus A."/>
            <person name="Glavina del Rio T."/>
            <person name="Tice H."/>
            <person name="Bruce D."/>
            <person name="Goodwin L."/>
            <person name="Pitluck S."/>
            <person name="Davenport K."/>
            <person name="Brettin T."/>
            <person name="Detter J.C."/>
            <person name="Han C."/>
            <person name="Tapia R."/>
            <person name="Larimer F."/>
            <person name="Land M."/>
            <person name="Hauser L."/>
            <person name="Kyrpides N."/>
            <person name="Mikhailova N."/>
            <person name="Kerfeld C."/>
            <person name="Cannon G."/>
            <person name="Heinhort S."/>
        </authorList>
    </citation>
    <scope>NUCLEOTIDE SEQUENCE [LARGE SCALE GENOMIC DNA]</scope>
    <source>
        <strain evidence="6">ATCC 23641 / c2</strain>
    </source>
</reference>
<dbReference type="CDD" id="cd00555">
    <property type="entry name" value="Maf"/>
    <property type="match status" value="1"/>
</dbReference>
<protein>
    <recommendedName>
        <fullName evidence="4">dTTP/UTP pyrophosphatase</fullName>
        <shortName evidence="4">dTTPase/UTPase</shortName>
        <ecNumber evidence="4">3.6.1.9</ecNumber>
    </recommendedName>
    <alternativeName>
        <fullName evidence="4">Nucleoside triphosphate pyrophosphatase</fullName>
    </alternativeName>
    <alternativeName>
        <fullName evidence="4">Nucleotide pyrophosphatase</fullName>
        <shortName evidence="4">Nucleotide PPase</shortName>
    </alternativeName>
</protein>
<dbReference type="Proteomes" id="UP000009102">
    <property type="component" value="Chromosome"/>
</dbReference>
<dbReference type="EMBL" id="CP001801">
    <property type="protein sequence ID" value="ACX96560.1"/>
    <property type="molecule type" value="Genomic_DNA"/>
</dbReference>
<sequence>MQMIHPKALFLASSSPRRAQLLSDMGFEFNVLPADACAIDETPQANESAWALVERLARSKAAMALSTADLPDGSFVLAGDTVVIHQGRIFGKPVDEREAAAMLSALSGQTHAVVTAIAVADRQRCESVIVQTDVTMMPLSEELIAAYLSTGEPQGKAGAYALQGMAAQFVERICGSWGAVVGLPQFETAQLLAAFGIRPFWQKTNEI</sequence>
<keyword evidence="6" id="KW-1185">Reference proteome</keyword>
<keyword evidence="3 4" id="KW-0546">Nucleotide metabolism</keyword>
<dbReference type="Gene3D" id="3.90.950.10">
    <property type="match status" value="1"/>
</dbReference>
<dbReference type="PANTHER" id="PTHR43213:SF5">
    <property type="entry name" value="BIFUNCTIONAL DTTP_UTP PYROPHOSPHATASE_METHYLTRANSFERASE PROTEIN-RELATED"/>
    <property type="match status" value="1"/>
</dbReference>
<dbReference type="HOGENOM" id="CLU_040416_2_1_6"/>
<dbReference type="GO" id="GO:0005737">
    <property type="term" value="C:cytoplasm"/>
    <property type="evidence" value="ECO:0007669"/>
    <property type="project" value="UniProtKB-SubCell"/>
</dbReference>
<feature type="site" description="Important for substrate specificity" evidence="4">
    <location>
        <position position="81"/>
    </location>
</feature>
<evidence type="ECO:0000256" key="2">
    <source>
        <dbReference type="ARBA" id="ARBA00022801"/>
    </source>
</evidence>
<name>D0L1I7_HALNC</name>
<dbReference type="NCBIfam" id="TIGR00172">
    <property type="entry name" value="maf"/>
    <property type="match status" value="1"/>
</dbReference>
<dbReference type="GO" id="GO:0036218">
    <property type="term" value="F:dTTP diphosphatase activity"/>
    <property type="evidence" value="ECO:0007669"/>
    <property type="project" value="RHEA"/>
</dbReference>
<dbReference type="HAMAP" id="MF_00528">
    <property type="entry name" value="Maf"/>
    <property type="match status" value="1"/>
</dbReference>
<feature type="site" description="Important for substrate specificity" evidence="4">
    <location>
        <position position="17"/>
    </location>
</feature>
<comment type="cofactor">
    <cofactor evidence="1 4">
        <name>a divalent metal cation</name>
        <dbReference type="ChEBI" id="CHEBI:60240"/>
    </cofactor>
</comment>
<dbReference type="RefSeq" id="WP_012824593.1">
    <property type="nucleotide sequence ID" value="NC_013422.1"/>
</dbReference>
<comment type="subcellular location">
    <subcellularLocation>
        <location evidence="4">Cytoplasm</location>
    </subcellularLocation>
</comment>
<feature type="active site" description="Proton acceptor" evidence="4">
    <location>
        <position position="80"/>
    </location>
</feature>
<dbReference type="PANTHER" id="PTHR43213">
    <property type="entry name" value="BIFUNCTIONAL DTTP/UTP PYROPHOSPHATASE/METHYLTRANSFERASE PROTEIN-RELATED"/>
    <property type="match status" value="1"/>
</dbReference>
<proteinExistence type="inferred from homology"/>
<organism evidence="5 6">
    <name type="scientific">Halothiobacillus neapolitanus (strain ATCC 23641 / DSM 15147 / CIP 104769 / NCIMB 8539 / c2)</name>
    <name type="common">Thiobacillus neapolitanus</name>
    <dbReference type="NCBI Taxonomy" id="555778"/>
    <lineage>
        <taxon>Bacteria</taxon>
        <taxon>Pseudomonadati</taxon>
        <taxon>Pseudomonadota</taxon>
        <taxon>Gammaproteobacteria</taxon>
        <taxon>Chromatiales</taxon>
        <taxon>Halothiobacillaceae</taxon>
        <taxon>Halothiobacillus</taxon>
    </lineage>
</organism>
<dbReference type="STRING" id="555778.Hneap_1737"/>